<keyword evidence="6 9" id="KW-1133">Transmembrane helix</keyword>
<dbReference type="InterPro" id="IPR029033">
    <property type="entry name" value="His_PPase_superfam"/>
</dbReference>
<gene>
    <name evidence="10" type="ORF">BJX67DRAFT_369669</name>
</gene>
<feature type="transmembrane region" description="Helical" evidence="9">
    <location>
        <begin position="114"/>
        <end position="138"/>
    </location>
</feature>
<evidence type="ECO:0000256" key="9">
    <source>
        <dbReference type="SAM" id="Phobius"/>
    </source>
</evidence>
<dbReference type="GeneID" id="98145867"/>
<comment type="caution">
    <text evidence="10">The sequence shown here is derived from an EMBL/GenBank/DDBJ whole genome shotgun (WGS) entry which is preliminary data.</text>
</comment>
<comment type="subcellular location">
    <subcellularLocation>
        <location evidence="1">Membrane</location>
        <topology evidence="1">Multi-pass membrane protein</topology>
    </subcellularLocation>
</comment>
<dbReference type="PROSITE" id="PS00616">
    <property type="entry name" value="HIS_ACID_PHOSPHAT_1"/>
    <property type="match status" value="1"/>
</dbReference>
<keyword evidence="7 9" id="KW-0472">Membrane</keyword>
<dbReference type="SUPFAM" id="SSF53254">
    <property type="entry name" value="Phosphoglycerate mutase-like"/>
    <property type="match status" value="1"/>
</dbReference>
<protein>
    <recommendedName>
        <fullName evidence="3">3-phytase</fullName>
        <ecNumber evidence="3">3.1.3.8</ecNumber>
    </recommendedName>
</protein>
<evidence type="ECO:0000256" key="3">
    <source>
        <dbReference type="ARBA" id="ARBA00012632"/>
    </source>
</evidence>
<name>A0ABR4M4K6_9EURO</name>
<feature type="transmembrane region" description="Helical" evidence="9">
    <location>
        <begin position="41"/>
        <end position="60"/>
    </location>
</feature>
<dbReference type="InterPro" id="IPR011701">
    <property type="entry name" value="MFS"/>
</dbReference>
<dbReference type="InterPro" id="IPR036259">
    <property type="entry name" value="MFS_trans_sf"/>
</dbReference>
<sequence length="1314" mass="147109">MDTEQQLRGNKEAVSEMDLSSDNLAVDEVAERRLIKKIDMYILPFVVLLYLFSFLDRVNIGNARLYGLEEDLGLVDDQYQVAVSILFVTYCVCFYPGTFTFCRASNRPFQLFEVWLFLTFLGVVEAGLFPGLMTYLTLFYGKHELALRTGYLFSSAALAGACGGLLAYGIGFMDGVAGLKGWRWIMIIEGIPTVLLGVATWFFLADSPESAYYLNEEERILVVKCRSRHFGHTASAQKFHWADVKEGALDWRIYAFCVGQFGVDTMLYGYSTFLPTIIKGLGDWSVPEVQALTIPCYALGAITYLIVAWISDRTQRRAVFTCVFAAVSVVGYGILLSNSSSGVHYFGALLVAMGLYVAVGLPLAWLPTTLPRYAKRTFATGLQLTFGNVSGVMSPFLYKTEEGPRYVRGNAATLALVGFAGIVYGLMWVYYYWKNQRRDQGLEDDKLVGKTDEEIEEMGDMSPRWNSWIHPSRDTLDEDSSPLQSDGWNLHYSLGGYGPWIEKLDGPVRGIEAPAGCRIDQVHMMARHGERYPTQSAGNRHLAFLDRINEANVVLNGSLSFLNDWEYFTSAPEEDFDQLTRTGPYSGTIGAFATGVRLLTRYQHLLPQGSKIRFWASDCQRVIETAMYFAYGLLGLDWESSGKAVLEIIPETLGRRADTLTPGDTCLRYIEDTEDGHDKGMNMLAQFQQAYAPGIAERLIFDQGNSALGTLTNGEIFSMQEMCGFETLVRGSSPWCNVFTREDWENFEYARDLVHYYRAGPGNPYAGAMGWLWLNATANLLETGPEAGSLFFSFVHDGDIAPFLAALDIMKDPKYDPHLPTTHRATDRVWRTSSAMPMGGRVILERMVCPSEGDGSGNGEKVFLRVNINDKIVPLPYCDSGPGSSCSLEDFTLHVGRRKIEVGDFGEVCEWSTIPSLWRSARRTTKGIFYPGVIESRNPRRPPEETGPFGKRRNARFEHSRSRTRTGTPAKKENANVAEFSRLFAQQQEEDKSRNTLPKSSSSSNLENARKQTEKTATECMLYGYKSKDSEWKVIDKYERTSRGMICEDYPRNDPKFGNGYAQLLSGGDVVIRANLSADANRKSKRYAGGFHWIKVTFDSTTAADRACFYSPLEIDGHLVFCELYHGQGPAEDVPIPKGSTEANRVLSQNKRALSTSHSSAFLQNTNRERSTLPRSFGMNNLASIADADDAFSQESTSTVSSATATGIEQSTIQQRHIAKEPNTTSEFMTHVPTVRRTKLRPISEALPPQPTVTERFLRSIPILSWFTGDIVGDGPQLREDGTFDYEKSNVYWRFWYMVDMILGTDICGLREES</sequence>
<evidence type="ECO:0000313" key="10">
    <source>
        <dbReference type="EMBL" id="KAL2871498.1"/>
    </source>
</evidence>
<dbReference type="Proteomes" id="UP001610432">
    <property type="component" value="Unassembled WGS sequence"/>
</dbReference>
<feature type="transmembrane region" description="Helical" evidence="9">
    <location>
        <begin position="80"/>
        <end position="102"/>
    </location>
</feature>
<dbReference type="CDD" id="cd07061">
    <property type="entry name" value="HP_HAP_like"/>
    <property type="match status" value="1"/>
</dbReference>
<reference evidence="10 11" key="1">
    <citation type="submission" date="2024-07" db="EMBL/GenBank/DDBJ databases">
        <title>Section-level genome sequencing and comparative genomics of Aspergillus sections Usti and Cavernicolus.</title>
        <authorList>
            <consortium name="Lawrence Berkeley National Laboratory"/>
            <person name="Nybo J.L."/>
            <person name="Vesth T.C."/>
            <person name="Theobald S."/>
            <person name="Frisvad J.C."/>
            <person name="Larsen T.O."/>
            <person name="Kjaerboelling I."/>
            <person name="Rothschild-Mancinelli K."/>
            <person name="Lyhne E.K."/>
            <person name="Kogle M.E."/>
            <person name="Barry K."/>
            <person name="Clum A."/>
            <person name="Na H."/>
            <person name="Ledsgaard L."/>
            <person name="Lin J."/>
            <person name="Lipzen A."/>
            <person name="Kuo A."/>
            <person name="Riley R."/>
            <person name="Mondo S."/>
            <person name="Labutti K."/>
            <person name="Haridas S."/>
            <person name="Pangalinan J."/>
            <person name="Salamov A.A."/>
            <person name="Simmons B.A."/>
            <person name="Magnuson J.K."/>
            <person name="Chen J."/>
            <person name="Drula E."/>
            <person name="Henrissat B."/>
            <person name="Wiebenga A."/>
            <person name="Lubbers R.J."/>
            <person name="Gomes A.C."/>
            <person name="Macurrencykelacurrency M.R."/>
            <person name="Stajich J."/>
            <person name="Grigoriev I.V."/>
            <person name="Mortensen U.H."/>
            <person name="De Vries R.P."/>
            <person name="Baker S.E."/>
            <person name="Andersen M.R."/>
        </authorList>
    </citation>
    <scope>NUCLEOTIDE SEQUENCE [LARGE SCALE GENOMIC DNA]</scope>
    <source>
        <strain evidence="10 11">CBS 449.75</strain>
    </source>
</reference>
<evidence type="ECO:0000256" key="7">
    <source>
        <dbReference type="ARBA" id="ARBA00023136"/>
    </source>
</evidence>
<organism evidence="10 11">
    <name type="scientific">Aspergillus lucknowensis</name>
    <dbReference type="NCBI Taxonomy" id="176173"/>
    <lineage>
        <taxon>Eukaryota</taxon>
        <taxon>Fungi</taxon>
        <taxon>Dikarya</taxon>
        <taxon>Ascomycota</taxon>
        <taxon>Pezizomycotina</taxon>
        <taxon>Eurotiomycetes</taxon>
        <taxon>Eurotiomycetidae</taxon>
        <taxon>Eurotiales</taxon>
        <taxon>Aspergillaceae</taxon>
        <taxon>Aspergillus</taxon>
        <taxon>Aspergillus subgen. Nidulantes</taxon>
    </lineage>
</organism>
<feature type="transmembrane region" description="Helical" evidence="9">
    <location>
        <begin position="184"/>
        <end position="204"/>
    </location>
</feature>
<evidence type="ECO:0000256" key="4">
    <source>
        <dbReference type="ARBA" id="ARBA00022448"/>
    </source>
</evidence>
<dbReference type="InterPro" id="IPR012677">
    <property type="entry name" value="Nucleotide-bd_a/b_plait_sf"/>
</dbReference>
<evidence type="ECO:0000256" key="1">
    <source>
        <dbReference type="ARBA" id="ARBA00004141"/>
    </source>
</evidence>
<feature type="transmembrane region" description="Helical" evidence="9">
    <location>
        <begin position="343"/>
        <end position="366"/>
    </location>
</feature>
<keyword evidence="5 9" id="KW-0812">Transmembrane</keyword>
<dbReference type="EC" id="3.1.3.8" evidence="3"/>
<feature type="transmembrane region" description="Helical" evidence="9">
    <location>
        <begin position="410"/>
        <end position="433"/>
    </location>
</feature>
<dbReference type="InterPro" id="IPR000560">
    <property type="entry name" value="His_Pase_clade-2"/>
</dbReference>
<comment type="similarity">
    <text evidence="2">Belongs to the histidine acid phosphatase family.</text>
</comment>
<feature type="transmembrane region" description="Helical" evidence="9">
    <location>
        <begin position="318"/>
        <end position="337"/>
    </location>
</feature>
<accession>A0ABR4M4K6</accession>
<dbReference type="Gene3D" id="3.30.70.330">
    <property type="match status" value="1"/>
</dbReference>
<dbReference type="PANTHER" id="PTHR43791:SF91">
    <property type="entry name" value="MAJOR FACILITATOR SUPERFAMILY (MFS) PROFILE DOMAIN-CONTAINING PROTEIN-RELATED"/>
    <property type="match status" value="1"/>
</dbReference>
<feature type="region of interest" description="Disordered" evidence="8">
    <location>
        <begin position="933"/>
        <end position="1013"/>
    </location>
</feature>
<dbReference type="Gene3D" id="1.20.1250.20">
    <property type="entry name" value="MFS general substrate transporter like domains"/>
    <property type="match status" value="2"/>
</dbReference>
<dbReference type="SUPFAM" id="SSF103473">
    <property type="entry name" value="MFS general substrate transporter"/>
    <property type="match status" value="1"/>
</dbReference>
<feature type="transmembrane region" description="Helical" evidence="9">
    <location>
        <begin position="289"/>
        <end position="311"/>
    </location>
</feature>
<dbReference type="Pfam" id="PF00328">
    <property type="entry name" value="His_Phos_2"/>
    <property type="match status" value="1"/>
</dbReference>
<evidence type="ECO:0000256" key="2">
    <source>
        <dbReference type="ARBA" id="ARBA00005375"/>
    </source>
</evidence>
<evidence type="ECO:0000256" key="6">
    <source>
        <dbReference type="ARBA" id="ARBA00022989"/>
    </source>
</evidence>
<dbReference type="Gene3D" id="3.40.50.1240">
    <property type="entry name" value="Phosphoglycerate mutase-like"/>
    <property type="match status" value="1"/>
</dbReference>
<keyword evidence="11" id="KW-1185">Reference proteome</keyword>
<proteinExistence type="inferred from homology"/>
<dbReference type="RefSeq" id="XP_070890477.1">
    <property type="nucleotide sequence ID" value="XM_071030795.1"/>
</dbReference>
<evidence type="ECO:0000313" key="11">
    <source>
        <dbReference type="Proteomes" id="UP001610432"/>
    </source>
</evidence>
<feature type="transmembrane region" description="Helical" evidence="9">
    <location>
        <begin position="150"/>
        <end position="172"/>
    </location>
</feature>
<evidence type="ECO:0000256" key="8">
    <source>
        <dbReference type="SAM" id="MobiDB-lite"/>
    </source>
</evidence>
<evidence type="ECO:0000256" key="5">
    <source>
        <dbReference type="ARBA" id="ARBA00022692"/>
    </source>
</evidence>
<keyword evidence="4" id="KW-0813">Transport</keyword>
<dbReference type="PANTHER" id="PTHR43791">
    <property type="entry name" value="PERMEASE-RELATED"/>
    <property type="match status" value="1"/>
</dbReference>
<dbReference type="Pfam" id="PF07690">
    <property type="entry name" value="MFS_1"/>
    <property type="match status" value="1"/>
</dbReference>
<dbReference type="InterPro" id="IPR033379">
    <property type="entry name" value="Acid_Pase_AS"/>
</dbReference>
<dbReference type="EMBL" id="JBFXLQ010000003">
    <property type="protein sequence ID" value="KAL2871498.1"/>
    <property type="molecule type" value="Genomic_DNA"/>
</dbReference>
<feature type="compositionally biased region" description="Polar residues" evidence="8">
    <location>
        <begin position="995"/>
        <end position="1007"/>
    </location>
</feature>